<protein>
    <submittedName>
        <fullName evidence="5">ABC transporter substrate-binding protein</fullName>
    </submittedName>
</protein>
<dbReference type="CDD" id="cd08502">
    <property type="entry name" value="PBP2_NikA_DppA_OppA_like_16"/>
    <property type="match status" value="1"/>
</dbReference>
<evidence type="ECO:0000313" key="5">
    <source>
        <dbReference type="EMBL" id="XDK32166.1"/>
    </source>
</evidence>
<dbReference type="Pfam" id="PF00496">
    <property type="entry name" value="SBP_bac_5"/>
    <property type="match status" value="1"/>
</dbReference>
<feature type="domain" description="Solute-binding protein family 5" evidence="4">
    <location>
        <begin position="75"/>
        <end position="410"/>
    </location>
</feature>
<dbReference type="GO" id="GO:0015833">
    <property type="term" value="P:peptide transport"/>
    <property type="evidence" value="ECO:0007669"/>
    <property type="project" value="TreeGrafter"/>
</dbReference>
<dbReference type="RefSeq" id="WP_368652887.1">
    <property type="nucleotide sequence ID" value="NZ_CP162599.1"/>
</dbReference>
<dbReference type="Gene3D" id="3.90.76.10">
    <property type="entry name" value="Dipeptide-binding Protein, Domain 1"/>
    <property type="match status" value="1"/>
</dbReference>
<dbReference type="GO" id="GO:1904680">
    <property type="term" value="F:peptide transmembrane transporter activity"/>
    <property type="evidence" value="ECO:0007669"/>
    <property type="project" value="TreeGrafter"/>
</dbReference>
<dbReference type="InterPro" id="IPR039424">
    <property type="entry name" value="SBP_5"/>
</dbReference>
<name>A0AB39HQ67_9BACI</name>
<dbReference type="InterPro" id="IPR000914">
    <property type="entry name" value="SBP_5_dom"/>
</dbReference>
<evidence type="ECO:0000256" key="2">
    <source>
        <dbReference type="ARBA" id="ARBA00005695"/>
    </source>
</evidence>
<dbReference type="GO" id="GO:0042597">
    <property type="term" value="C:periplasmic space"/>
    <property type="evidence" value="ECO:0007669"/>
    <property type="project" value="UniProtKB-ARBA"/>
</dbReference>
<sequence>MNFKQVSFAILMVFLIVTLIGCNSKTSSDDPDSELKISLNAQPESLDPQISSTVVSEFVTRNIFETLVALNAEFEPVPMLAESIDESEDGKTYTFKLREGVKFHNGEEMTSSDVVASMNRWLEVANPAKLLGEANFEAKDEFTVVLNLEDRMAKALHIMASNIQNAAIMPEEIVQNSGSDVITEYIGTGPYAFEEWKQDQYIKLVKFDDYQNLDSESSGLSGNKKASIQEITYLITTDSSTRVAGVETGEYDIAIQIPSDEYERLKGTENVETHTHPGSSILIIYNKKEGIASDPEMRRAINTAFDMDEIMKASFVEDLYELHPGYMSPDNATWNSTAGEEFYNQANLDKAKTMLDELDYDGETVKLMTSREYIFHYNTAVVVKEQLEKLGMNVELEIYDWATLLDRRNDPALWDIHIQSNTYFPTPLQLLPLSPDYAGWTDDPKITELMNEIGLEKDAQNSKELWNELQEFLWEEYLPLSLAGHSNGIIATSHHVESMELFHGGINPWNVTLTK</sequence>
<evidence type="ECO:0000256" key="3">
    <source>
        <dbReference type="ARBA" id="ARBA00022729"/>
    </source>
</evidence>
<reference evidence="5" key="1">
    <citation type="submission" date="2024-07" db="EMBL/GenBank/DDBJ databases">
        <title>Halotolerant mesophilic bacterium Ornithinibacillus sp. 4-3, sp. nov., isolated from soil.</title>
        <authorList>
            <person name="Sidarenka A.V."/>
            <person name="Guliayeva D.E."/>
            <person name="Leanovich S.I."/>
            <person name="Hileuskaya K.S."/>
            <person name="Akhremchuk A.E."/>
            <person name="Sikolenko M.A."/>
            <person name="Valentovich L.N."/>
        </authorList>
    </citation>
    <scope>NUCLEOTIDE SEQUENCE</scope>
    <source>
        <strain evidence="5">4-3</strain>
    </source>
</reference>
<gene>
    <name evidence="5" type="ORF">AB4Y30_14275</name>
</gene>
<dbReference type="Gene3D" id="3.10.105.10">
    <property type="entry name" value="Dipeptide-binding Protein, Domain 3"/>
    <property type="match status" value="1"/>
</dbReference>
<dbReference type="AlphaFoldDB" id="A0AB39HQ67"/>
<proteinExistence type="inferred from homology"/>
<comment type="subcellular location">
    <subcellularLocation>
        <location evidence="1">Cell membrane</location>
        <topology evidence="1">Lipid-anchor</topology>
    </subcellularLocation>
</comment>
<keyword evidence="3" id="KW-0732">Signal</keyword>
<dbReference type="PROSITE" id="PS51257">
    <property type="entry name" value="PROKAR_LIPOPROTEIN"/>
    <property type="match status" value="1"/>
</dbReference>
<dbReference type="InterPro" id="IPR023765">
    <property type="entry name" value="SBP_5_CS"/>
</dbReference>
<dbReference type="SUPFAM" id="SSF53850">
    <property type="entry name" value="Periplasmic binding protein-like II"/>
    <property type="match status" value="1"/>
</dbReference>
<comment type="similarity">
    <text evidence="2">Belongs to the bacterial solute-binding protein 5 family.</text>
</comment>
<dbReference type="PANTHER" id="PTHR30290">
    <property type="entry name" value="PERIPLASMIC BINDING COMPONENT OF ABC TRANSPORTER"/>
    <property type="match status" value="1"/>
</dbReference>
<dbReference type="Gene3D" id="3.40.190.10">
    <property type="entry name" value="Periplasmic binding protein-like II"/>
    <property type="match status" value="1"/>
</dbReference>
<organism evidence="5">
    <name type="scientific">Ornithinibacillus sp. 4-3</name>
    <dbReference type="NCBI Taxonomy" id="3231488"/>
    <lineage>
        <taxon>Bacteria</taxon>
        <taxon>Bacillati</taxon>
        <taxon>Bacillota</taxon>
        <taxon>Bacilli</taxon>
        <taxon>Bacillales</taxon>
        <taxon>Bacillaceae</taxon>
        <taxon>Ornithinibacillus</taxon>
    </lineage>
</organism>
<evidence type="ECO:0000259" key="4">
    <source>
        <dbReference type="Pfam" id="PF00496"/>
    </source>
</evidence>
<accession>A0AB39HQ67</accession>
<dbReference type="PIRSF" id="PIRSF002741">
    <property type="entry name" value="MppA"/>
    <property type="match status" value="1"/>
</dbReference>
<dbReference type="PANTHER" id="PTHR30290:SF38">
    <property type="entry name" value="D,D-DIPEPTIDE-BINDING PERIPLASMIC PROTEIN DDPA-RELATED"/>
    <property type="match status" value="1"/>
</dbReference>
<evidence type="ECO:0000256" key="1">
    <source>
        <dbReference type="ARBA" id="ARBA00004193"/>
    </source>
</evidence>
<dbReference type="EMBL" id="CP162599">
    <property type="protein sequence ID" value="XDK32166.1"/>
    <property type="molecule type" value="Genomic_DNA"/>
</dbReference>
<dbReference type="PROSITE" id="PS01040">
    <property type="entry name" value="SBP_BACTERIAL_5"/>
    <property type="match status" value="1"/>
</dbReference>
<dbReference type="GO" id="GO:0043190">
    <property type="term" value="C:ATP-binding cassette (ABC) transporter complex"/>
    <property type="evidence" value="ECO:0007669"/>
    <property type="project" value="InterPro"/>
</dbReference>
<dbReference type="InterPro" id="IPR030678">
    <property type="entry name" value="Peptide/Ni-bd"/>
</dbReference>